<evidence type="ECO:0000313" key="2">
    <source>
        <dbReference type="Proteomes" id="UP000528824"/>
    </source>
</evidence>
<reference evidence="1 2" key="1">
    <citation type="submission" date="2020-08" db="EMBL/GenBank/DDBJ databases">
        <title>Genomic Encyclopedia of Type Strains, Phase IV (KMG-V): Genome sequencing to study the core and pangenomes of soil and plant-associated prokaryotes.</title>
        <authorList>
            <person name="Whitman W."/>
        </authorList>
    </citation>
    <scope>NUCLEOTIDE SEQUENCE [LARGE SCALE GENOMIC DNA]</scope>
    <source>
        <strain evidence="1 2">SEMIA 4034</strain>
    </source>
</reference>
<dbReference type="AlphaFoldDB" id="A0A7W8XEP2"/>
<comment type="caution">
    <text evidence="1">The sequence shown here is derived from an EMBL/GenBank/DDBJ whole genome shotgun (WGS) entry which is preliminary data.</text>
</comment>
<organism evidence="1 2">
    <name type="scientific">Rhizobium lentis</name>
    <dbReference type="NCBI Taxonomy" id="1138194"/>
    <lineage>
        <taxon>Bacteria</taxon>
        <taxon>Pseudomonadati</taxon>
        <taxon>Pseudomonadota</taxon>
        <taxon>Alphaproteobacteria</taxon>
        <taxon>Hyphomicrobiales</taxon>
        <taxon>Rhizobiaceae</taxon>
        <taxon>Rhizobium/Agrobacterium group</taxon>
        <taxon>Rhizobium</taxon>
    </lineage>
</organism>
<accession>A0A7W8XEP2</accession>
<gene>
    <name evidence="1" type="ORF">GGI59_002829</name>
</gene>
<name>A0A7W8XEP2_9HYPH</name>
<proteinExistence type="predicted"/>
<evidence type="ECO:0000313" key="1">
    <source>
        <dbReference type="EMBL" id="MBB5561154.1"/>
    </source>
</evidence>
<keyword evidence="2" id="KW-1185">Reference proteome</keyword>
<dbReference type="Proteomes" id="UP000528824">
    <property type="component" value="Unassembled WGS sequence"/>
</dbReference>
<sequence>MKAGDGLPVHAAASLRDSSIVEKIVRHAGCSVLVDRRLAQAHKGAALQTEDTALL</sequence>
<dbReference type="EMBL" id="JACHBC010000005">
    <property type="protein sequence ID" value="MBB5561154.1"/>
    <property type="molecule type" value="Genomic_DNA"/>
</dbReference>
<protein>
    <submittedName>
        <fullName evidence="1">Uncharacterized protein</fullName>
    </submittedName>
</protein>